<dbReference type="EMBL" id="BJXA01000016">
    <property type="protein sequence ID" value="GEM38471.1"/>
    <property type="molecule type" value="Genomic_DNA"/>
</dbReference>
<dbReference type="RefSeq" id="WP_147130788.1">
    <property type="nucleotide sequence ID" value="NZ_BJXA01000016.1"/>
</dbReference>
<dbReference type="Proteomes" id="UP000321424">
    <property type="component" value="Unassembled WGS sequence"/>
</dbReference>
<dbReference type="OrthoDB" id="4557285at2"/>
<comment type="caution">
    <text evidence="8">The sequence shown here is derived from an EMBL/GenBank/DDBJ whole genome shotgun (WGS) entry which is preliminary data.</text>
</comment>
<sequence length="64" mass="6779">MKIAVDPTACLHTGICVSLAPHHFTLDHTGTMHLSTDHIPPHQHAQVTAAVHACPTAALSLQQP</sequence>
<dbReference type="GO" id="GO:0051538">
    <property type="term" value="F:3 iron, 4 sulfur cluster binding"/>
    <property type="evidence" value="ECO:0007669"/>
    <property type="project" value="UniProtKB-KW"/>
</dbReference>
<keyword evidence="3" id="KW-0479">Metal-binding</keyword>
<keyword evidence="7" id="KW-0003">3Fe-4S</keyword>
<evidence type="ECO:0000313" key="8">
    <source>
        <dbReference type="EMBL" id="GEM38471.1"/>
    </source>
</evidence>
<dbReference type="AlphaFoldDB" id="A0A511MDB9"/>
<dbReference type="GO" id="GO:0046872">
    <property type="term" value="F:metal ion binding"/>
    <property type="evidence" value="ECO:0007669"/>
    <property type="project" value="UniProtKB-KW"/>
</dbReference>
<evidence type="ECO:0000313" key="9">
    <source>
        <dbReference type="Proteomes" id="UP000321424"/>
    </source>
</evidence>
<evidence type="ECO:0008006" key="10">
    <source>
        <dbReference type="Google" id="ProtNLM"/>
    </source>
</evidence>
<evidence type="ECO:0000256" key="5">
    <source>
        <dbReference type="ARBA" id="ARBA00023004"/>
    </source>
</evidence>
<keyword evidence="4" id="KW-0249">Electron transport</keyword>
<dbReference type="SUPFAM" id="SSF54862">
    <property type="entry name" value="4Fe-4S ferredoxins"/>
    <property type="match status" value="1"/>
</dbReference>
<keyword evidence="5" id="KW-0408">Iron</keyword>
<gene>
    <name evidence="8" type="ORF">NN4_29900</name>
</gene>
<evidence type="ECO:0000256" key="2">
    <source>
        <dbReference type="ARBA" id="ARBA00022448"/>
    </source>
</evidence>
<keyword evidence="2" id="KW-0813">Transport</keyword>
<dbReference type="Gene3D" id="3.30.70.20">
    <property type="match status" value="1"/>
</dbReference>
<keyword evidence="9" id="KW-1185">Reference proteome</keyword>
<evidence type="ECO:0000256" key="3">
    <source>
        <dbReference type="ARBA" id="ARBA00022723"/>
    </source>
</evidence>
<organism evidence="8 9">
    <name type="scientific">Nocardia ninae NBRC 108245</name>
    <dbReference type="NCBI Taxonomy" id="1210091"/>
    <lineage>
        <taxon>Bacteria</taxon>
        <taxon>Bacillati</taxon>
        <taxon>Actinomycetota</taxon>
        <taxon>Actinomycetes</taxon>
        <taxon>Mycobacteriales</taxon>
        <taxon>Nocardiaceae</taxon>
        <taxon>Nocardia</taxon>
    </lineage>
</organism>
<dbReference type="Pfam" id="PF13459">
    <property type="entry name" value="Fer4_15"/>
    <property type="match status" value="1"/>
</dbReference>
<comment type="cofactor">
    <cofactor evidence="1">
        <name>[3Fe-4S] cluster</name>
        <dbReference type="ChEBI" id="CHEBI:21137"/>
    </cofactor>
</comment>
<evidence type="ECO:0000256" key="1">
    <source>
        <dbReference type="ARBA" id="ARBA00001927"/>
    </source>
</evidence>
<evidence type="ECO:0000256" key="4">
    <source>
        <dbReference type="ARBA" id="ARBA00022982"/>
    </source>
</evidence>
<proteinExistence type="predicted"/>
<dbReference type="PANTHER" id="PTHR36923:SF3">
    <property type="entry name" value="FERREDOXIN"/>
    <property type="match status" value="1"/>
</dbReference>
<keyword evidence="6" id="KW-0411">Iron-sulfur</keyword>
<dbReference type="InterPro" id="IPR051269">
    <property type="entry name" value="Fe-S_cluster_ET"/>
</dbReference>
<dbReference type="PANTHER" id="PTHR36923">
    <property type="entry name" value="FERREDOXIN"/>
    <property type="match status" value="1"/>
</dbReference>
<evidence type="ECO:0000256" key="7">
    <source>
        <dbReference type="ARBA" id="ARBA00023291"/>
    </source>
</evidence>
<accession>A0A511MDB9</accession>
<name>A0A511MDB9_9NOCA</name>
<reference evidence="8 9" key="1">
    <citation type="submission" date="2019-07" db="EMBL/GenBank/DDBJ databases">
        <title>Whole genome shotgun sequence of Nocardia ninae NBRC 108245.</title>
        <authorList>
            <person name="Hosoyama A."/>
            <person name="Uohara A."/>
            <person name="Ohji S."/>
            <person name="Ichikawa N."/>
        </authorList>
    </citation>
    <scope>NUCLEOTIDE SEQUENCE [LARGE SCALE GENOMIC DNA]</scope>
    <source>
        <strain evidence="8 9">NBRC 108245</strain>
    </source>
</reference>
<evidence type="ECO:0000256" key="6">
    <source>
        <dbReference type="ARBA" id="ARBA00023014"/>
    </source>
</evidence>
<protein>
    <recommendedName>
        <fullName evidence="10">Ferredoxin</fullName>
    </recommendedName>
</protein>